<dbReference type="InterPro" id="IPR013103">
    <property type="entry name" value="RVT_2"/>
</dbReference>
<organism evidence="3 4">
    <name type="scientific">Vitis vinifera</name>
    <name type="common">Grape</name>
    <dbReference type="NCBI Taxonomy" id="29760"/>
    <lineage>
        <taxon>Eukaryota</taxon>
        <taxon>Viridiplantae</taxon>
        <taxon>Streptophyta</taxon>
        <taxon>Embryophyta</taxon>
        <taxon>Tracheophyta</taxon>
        <taxon>Spermatophyta</taxon>
        <taxon>Magnoliopsida</taxon>
        <taxon>eudicotyledons</taxon>
        <taxon>Gunneridae</taxon>
        <taxon>Pentapetalae</taxon>
        <taxon>rosids</taxon>
        <taxon>Vitales</taxon>
        <taxon>Vitaceae</taxon>
        <taxon>Viteae</taxon>
        <taxon>Vitis</taxon>
    </lineage>
</organism>
<feature type="domain" description="Reverse transcriptase Ty1/copia-type" evidence="2">
    <location>
        <begin position="144"/>
        <end position="188"/>
    </location>
</feature>
<comment type="caution">
    <text evidence="3">The sequence shown here is derived from an EMBL/GenBank/DDBJ whole genome shotgun (WGS) entry which is preliminary data.</text>
</comment>
<name>A0A438CPZ1_VITVI</name>
<reference evidence="3 4" key="1">
    <citation type="journal article" date="2018" name="PLoS Genet.">
        <title>Population sequencing reveals clonal diversity and ancestral inbreeding in the grapevine cultivar Chardonnay.</title>
        <authorList>
            <person name="Roach M.J."/>
            <person name="Johnson D.L."/>
            <person name="Bohlmann J."/>
            <person name="van Vuuren H.J."/>
            <person name="Jones S.J."/>
            <person name="Pretorius I.S."/>
            <person name="Schmidt S.A."/>
            <person name="Borneman A.R."/>
        </authorList>
    </citation>
    <scope>NUCLEOTIDE SEQUENCE [LARGE SCALE GENOMIC DNA]</scope>
    <source>
        <strain evidence="4">cv. Chardonnay</strain>
        <tissue evidence="3">Leaf</tissue>
    </source>
</reference>
<evidence type="ECO:0000313" key="4">
    <source>
        <dbReference type="Proteomes" id="UP000288805"/>
    </source>
</evidence>
<accession>A0A438CPZ1</accession>
<evidence type="ECO:0000313" key="3">
    <source>
        <dbReference type="EMBL" id="RVW25267.1"/>
    </source>
</evidence>
<proteinExistence type="predicted"/>
<dbReference type="AlphaFoldDB" id="A0A438CPZ1"/>
<protein>
    <recommendedName>
        <fullName evidence="2">Reverse transcriptase Ty1/copia-type domain-containing protein</fullName>
    </recommendedName>
</protein>
<gene>
    <name evidence="3" type="ORF">CK203_109334</name>
</gene>
<evidence type="ECO:0000259" key="2">
    <source>
        <dbReference type="Pfam" id="PF07727"/>
    </source>
</evidence>
<feature type="region of interest" description="Disordered" evidence="1">
    <location>
        <begin position="1"/>
        <end position="27"/>
    </location>
</feature>
<sequence>MLADRDNKDFSTPGCGTEAKFLPTSDEPRLTAEEYNQLMAMIQKNNGGNSQHLQMPQSTSNERTLDLDTIVSPPPLATCRSNRIKQPNVQLGIFISITQPRLLPANLLPCQVVLDPKWQEAMAAELHALEQNHTWTLTPLPSVIVQLGANGSAVRHWSLHQMDVQNTFLHGDLLEEVYMQLPPGFCRQGRHL</sequence>
<dbReference type="Proteomes" id="UP000288805">
    <property type="component" value="Unassembled WGS sequence"/>
</dbReference>
<evidence type="ECO:0000256" key="1">
    <source>
        <dbReference type="SAM" id="MobiDB-lite"/>
    </source>
</evidence>
<dbReference type="EMBL" id="QGNW01002111">
    <property type="protein sequence ID" value="RVW25267.1"/>
    <property type="molecule type" value="Genomic_DNA"/>
</dbReference>
<dbReference type="Pfam" id="PF07727">
    <property type="entry name" value="RVT_2"/>
    <property type="match status" value="1"/>
</dbReference>